<name>J5E035_9MYCO</name>
<proteinExistence type="predicted"/>
<accession>J5E035</accession>
<keyword evidence="1" id="KW-0732">Signal</keyword>
<evidence type="ECO:0000256" key="1">
    <source>
        <dbReference type="SAM" id="SignalP"/>
    </source>
</evidence>
<feature type="chain" id="PRO_5003783461" description="DUF732 domain-containing protein" evidence="1">
    <location>
        <begin position="19"/>
        <end position="103"/>
    </location>
</feature>
<dbReference type="EMBL" id="AFVW02000006">
    <property type="protein sequence ID" value="EJO87056.1"/>
    <property type="molecule type" value="Genomic_DNA"/>
</dbReference>
<dbReference type="Pfam" id="PF05305">
    <property type="entry name" value="DUF732"/>
    <property type="match status" value="1"/>
</dbReference>
<organism evidence="3 4">
    <name type="scientific">Mycobacterium colombiense CECT 3035</name>
    <dbReference type="NCBI Taxonomy" id="1041522"/>
    <lineage>
        <taxon>Bacteria</taxon>
        <taxon>Bacillati</taxon>
        <taxon>Actinomycetota</taxon>
        <taxon>Actinomycetes</taxon>
        <taxon>Mycobacteriales</taxon>
        <taxon>Mycobacteriaceae</taxon>
        <taxon>Mycobacterium</taxon>
        <taxon>Mycobacterium avium complex (MAC)</taxon>
    </lineage>
</organism>
<protein>
    <recommendedName>
        <fullName evidence="2">DUF732 domain-containing protein</fullName>
    </recommendedName>
</protein>
<evidence type="ECO:0000259" key="2">
    <source>
        <dbReference type="Pfam" id="PF05305"/>
    </source>
</evidence>
<feature type="domain" description="DUF732" evidence="2">
    <location>
        <begin position="25"/>
        <end position="95"/>
    </location>
</feature>
<dbReference type="AlphaFoldDB" id="J5E035"/>
<dbReference type="STRING" id="1041522.GCA_002105755_00610"/>
<gene>
    <name evidence="3" type="ORF">MCOL_V219211</name>
</gene>
<dbReference type="Proteomes" id="UP000006455">
    <property type="component" value="Unassembled WGS sequence"/>
</dbReference>
<feature type="signal peptide" evidence="1">
    <location>
        <begin position="1"/>
        <end position="18"/>
    </location>
</feature>
<comment type="caution">
    <text evidence="3">The sequence shown here is derived from an EMBL/GenBank/DDBJ whole genome shotgun (WGS) entry which is preliminary data.</text>
</comment>
<dbReference type="InterPro" id="IPR007969">
    <property type="entry name" value="DUF732"/>
</dbReference>
<sequence length="103" mass="11084">MLLLSLGGLLAGAGVAHADPGLSPADQQYVRELAEHGIRNQYGAAVMVEDGREVCAALDGFTFPEEVGRIRLTTNLDGPHAVYFVQLSHDTYCPERSARTDDV</sequence>
<evidence type="ECO:0000313" key="4">
    <source>
        <dbReference type="Proteomes" id="UP000006455"/>
    </source>
</evidence>
<evidence type="ECO:0000313" key="3">
    <source>
        <dbReference type="EMBL" id="EJO87056.1"/>
    </source>
</evidence>
<reference evidence="3 4" key="1">
    <citation type="journal article" date="2011" name="J. Bacteriol.">
        <title>Genome sequence of the Mycobacterium colombiense type strain, CECT 3035.</title>
        <authorList>
            <person name="Gonzalez-Perez M."/>
            <person name="Murcia M.I."/>
            <person name="Landsman D."/>
            <person name="Jordan I.K."/>
            <person name="Marino-Ramirez L."/>
        </authorList>
    </citation>
    <scope>NUCLEOTIDE SEQUENCE [LARGE SCALE GENOMIC DNA]</scope>
    <source>
        <strain evidence="3 4">CECT 3035</strain>
    </source>
</reference>